<evidence type="ECO:0000256" key="1">
    <source>
        <dbReference type="ARBA" id="ARBA00004496"/>
    </source>
</evidence>
<gene>
    <name evidence="5" type="ORF">FHU38_004671</name>
</gene>
<comment type="similarity">
    <text evidence="2">Belongs to the EspG family.</text>
</comment>
<keyword evidence="4" id="KW-0143">Chaperone</keyword>
<sequence length="232" mass="25078">MRVELPLDTLLTAMSLAGCGEPHLVFAGGERYVPPSAADRVRREALDELASLGLATSGGLDRGFEDVLRTLDRPHTEYIAHVRAGDRQYGMLVAVRGRSATIAVREKGSVRLHRVRETDYAAVLVNRLPPAAPAEFTPFSVPRREIRDEPTSQGARELVRILTGSSSGLGYLHVARRPGGDSRTEAPEAICYVDAEAGRVGIAPSDGDHFTVFPGDETRLTGRLAAVRATLR</sequence>
<dbReference type="PROSITE" id="PS51257">
    <property type="entry name" value="PROKAR_LIPOPROTEIN"/>
    <property type="match status" value="1"/>
</dbReference>
<dbReference type="RefSeq" id="WP_167175193.1">
    <property type="nucleotide sequence ID" value="NZ_JAAOYM010000001.1"/>
</dbReference>
<comment type="subcellular location">
    <subcellularLocation>
        <location evidence="1">Cytoplasm</location>
    </subcellularLocation>
</comment>
<protein>
    <recommendedName>
        <fullName evidence="7">EspG family protein</fullName>
    </recommendedName>
</protein>
<comment type="caution">
    <text evidence="5">The sequence shown here is derived from an EMBL/GenBank/DDBJ whole genome shotgun (WGS) entry which is preliminary data.</text>
</comment>
<evidence type="ECO:0000313" key="6">
    <source>
        <dbReference type="Proteomes" id="UP000545493"/>
    </source>
</evidence>
<accession>A0A7X5UU68</accession>
<evidence type="ECO:0000256" key="3">
    <source>
        <dbReference type="ARBA" id="ARBA00022490"/>
    </source>
</evidence>
<evidence type="ECO:0000256" key="4">
    <source>
        <dbReference type="ARBA" id="ARBA00023186"/>
    </source>
</evidence>
<evidence type="ECO:0000256" key="2">
    <source>
        <dbReference type="ARBA" id="ARBA00006411"/>
    </source>
</evidence>
<dbReference type="Pfam" id="PF14011">
    <property type="entry name" value="ESX-1_EspG"/>
    <property type="match status" value="1"/>
</dbReference>
<dbReference type="Proteomes" id="UP000545493">
    <property type="component" value="Unassembled WGS sequence"/>
</dbReference>
<evidence type="ECO:0000313" key="5">
    <source>
        <dbReference type="EMBL" id="NIJ14327.1"/>
    </source>
</evidence>
<keyword evidence="3" id="KW-0963">Cytoplasm</keyword>
<organism evidence="5 6">
    <name type="scientific">Saccharomonospora amisosensis</name>
    <dbReference type="NCBI Taxonomy" id="1128677"/>
    <lineage>
        <taxon>Bacteria</taxon>
        <taxon>Bacillati</taxon>
        <taxon>Actinomycetota</taxon>
        <taxon>Actinomycetes</taxon>
        <taxon>Pseudonocardiales</taxon>
        <taxon>Pseudonocardiaceae</taxon>
        <taxon>Saccharomonospora</taxon>
    </lineage>
</organism>
<keyword evidence="6" id="KW-1185">Reference proteome</keyword>
<reference evidence="5 6" key="1">
    <citation type="submission" date="2020-03" db="EMBL/GenBank/DDBJ databases">
        <title>Sequencing the genomes of 1000 actinobacteria strains.</title>
        <authorList>
            <person name="Klenk H.-P."/>
        </authorList>
    </citation>
    <scope>NUCLEOTIDE SEQUENCE [LARGE SCALE GENOMIC DNA]</scope>
    <source>
        <strain evidence="5 6">DSM 45685</strain>
    </source>
</reference>
<evidence type="ECO:0008006" key="7">
    <source>
        <dbReference type="Google" id="ProtNLM"/>
    </source>
</evidence>
<dbReference type="EMBL" id="JAAOYM010000001">
    <property type="protein sequence ID" value="NIJ14327.1"/>
    <property type="molecule type" value="Genomic_DNA"/>
</dbReference>
<proteinExistence type="inferred from homology"/>
<name>A0A7X5UU68_9PSEU</name>
<dbReference type="AlphaFoldDB" id="A0A7X5UU68"/>
<dbReference type="InterPro" id="IPR025734">
    <property type="entry name" value="EspG"/>
</dbReference>